<dbReference type="Proteomes" id="UP001221142">
    <property type="component" value="Unassembled WGS sequence"/>
</dbReference>
<keyword evidence="3" id="KW-1185">Reference proteome</keyword>
<sequence length="303" mass="34500">MARKVGHPPLDPVEKERRLKKSKKDYEERNHDNRLRKARERMQRSPNPSRKRARDAQNPITHFKAKRKAAGHSESYRDRKFAEEKAEARRAKHEQSVRNELSKSELLAKHLPARTARAALTMPSSFPLRSNHTVHHSDAQHPRSLSAIATSDSEDEFLTDEFQQDGAGGFPSRPSHPAYFDDAEVIQIQPSHTRRFHHRREPRKQAQHDDVPHGWDPDIIHTLPPSRASTDDTVERVARICTRAKAAADARRSADDKLVKLLKAGPEGQTKRNIQACKGNEEGWEGCLDLGEGFDLEEVSRVS</sequence>
<feature type="region of interest" description="Disordered" evidence="1">
    <location>
        <begin position="192"/>
        <end position="231"/>
    </location>
</feature>
<dbReference type="AlphaFoldDB" id="A0AAD7AZR0"/>
<name>A0AAD7AZR0_9AGAR</name>
<accession>A0AAD7AZR0</accession>
<organism evidence="2 3">
    <name type="scientific">Roridomyces roridus</name>
    <dbReference type="NCBI Taxonomy" id="1738132"/>
    <lineage>
        <taxon>Eukaryota</taxon>
        <taxon>Fungi</taxon>
        <taxon>Dikarya</taxon>
        <taxon>Basidiomycota</taxon>
        <taxon>Agaricomycotina</taxon>
        <taxon>Agaricomycetes</taxon>
        <taxon>Agaricomycetidae</taxon>
        <taxon>Agaricales</taxon>
        <taxon>Marasmiineae</taxon>
        <taxon>Mycenaceae</taxon>
        <taxon>Roridomyces</taxon>
    </lineage>
</organism>
<gene>
    <name evidence="2" type="ORF">FB45DRAFT_879585</name>
</gene>
<evidence type="ECO:0000313" key="2">
    <source>
        <dbReference type="EMBL" id="KAJ7605325.1"/>
    </source>
</evidence>
<feature type="compositionally biased region" description="Basic and acidic residues" evidence="1">
    <location>
        <begin position="203"/>
        <end position="219"/>
    </location>
</feature>
<evidence type="ECO:0000256" key="1">
    <source>
        <dbReference type="SAM" id="MobiDB-lite"/>
    </source>
</evidence>
<reference evidence="2" key="1">
    <citation type="submission" date="2023-03" db="EMBL/GenBank/DDBJ databases">
        <title>Massive genome expansion in bonnet fungi (Mycena s.s.) driven by repeated elements and novel gene families across ecological guilds.</title>
        <authorList>
            <consortium name="Lawrence Berkeley National Laboratory"/>
            <person name="Harder C.B."/>
            <person name="Miyauchi S."/>
            <person name="Viragh M."/>
            <person name="Kuo A."/>
            <person name="Thoen E."/>
            <person name="Andreopoulos B."/>
            <person name="Lu D."/>
            <person name="Skrede I."/>
            <person name="Drula E."/>
            <person name="Henrissat B."/>
            <person name="Morin E."/>
            <person name="Kohler A."/>
            <person name="Barry K."/>
            <person name="LaButti K."/>
            <person name="Morin E."/>
            <person name="Salamov A."/>
            <person name="Lipzen A."/>
            <person name="Mereny Z."/>
            <person name="Hegedus B."/>
            <person name="Baldrian P."/>
            <person name="Stursova M."/>
            <person name="Weitz H."/>
            <person name="Taylor A."/>
            <person name="Grigoriev I.V."/>
            <person name="Nagy L.G."/>
            <person name="Martin F."/>
            <person name="Kauserud H."/>
        </authorList>
    </citation>
    <scope>NUCLEOTIDE SEQUENCE</scope>
    <source>
        <strain evidence="2">9284</strain>
    </source>
</reference>
<feature type="region of interest" description="Disordered" evidence="1">
    <location>
        <begin position="1"/>
        <end position="105"/>
    </location>
</feature>
<protein>
    <submittedName>
        <fullName evidence="2">Uncharacterized protein</fullName>
    </submittedName>
</protein>
<proteinExistence type="predicted"/>
<feature type="compositionally biased region" description="Basic and acidic residues" evidence="1">
    <location>
        <begin position="74"/>
        <end position="105"/>
    </location>
</feature>
<feature type="compositionally biased region" description="Basic residues" evidence="1">
    <location>
        <begin position="192"/>
        <end position="202"/>
    </location>
</feature>
<feature type="compositionally biased region" description="Basic and acidic residues" evidence="1">
    <location>
        <begin position="24"/>
        <end position="43"/>
    </location>
</feature>
<evidence type="ECO:0000313" key="3">
    <source>
        <dbReference type="Proteomes" id="UP001221142"/>
    </source>
</evidence>
<dbReference type="EMBL" id="JARKIF010000077">
    <property type="protein sequence ID" value="KAJ7605325.1"/>
    <property type="molecule type" value="Genomic_DNA"/>
</dbReference>
<comment type="caution">
    <text evidence="2">The sequence shown here is derived from an EMBL/GenBank/DDBJ whole genome shotgun (WGS) entry which is preliminary data.</text>
</comment>